<name>X0W3E8_9ZZZZ</name>
<feature type="non-terminal residue" evidence="1">
    <location>
        <position position="1"/>
    </location>
</feature>
<dbReference type="SUPFAM" id="SSF53448">
    <property type="entry name" value="Nucleotide-diphospho-sugar transferases"/>
    <property type="match status" value="1"/>
</dbReference>
<proteinExistence type="predicted"/>
<reference evidence="1" key="1">
    <citation type="journal article" date="2014" name="Front. Microbiol.">
        <title>High frequency of phylogenetically diverse reductive dehalogenase-homologous genes in deep subseafloor sedimentary metagenomes.</title>
        <authorList>
            <person name="Kawai M."/>
            <person name="Futagami T."/>
            <person name="Toyoda A."/>
            <person name="Takaki Y."/>
            <person name="Nishi S."/>
            <person name="Hori S."/>
            <person name="Arai W."/>
            <person name="Tsubouchi T."/>
            <person name="Morono Y."/>
            <person name="Uchiyama I."/>
            <person name="Ito T."/>
            <person name="Fujiyama A."/>
            <person name="Inagaki F."/>
            <person name="Takami H."/>
        </authorList>
    </citation>
    <scope>NUCLEOTIDE SEQUENCE</scope>
    <source>
        <strain evidence="1">Expedition CK06-06</strain>
    </source>
</reference>
<dbReference type="EMBL" id="BARS01036040">
    <property type="protein sequence ID" value="GAG25339.1"/>
    <property type="molecule type" value="Genomic_DNA"/>
</dbReference>
<dbReference type="InterPro" id="IPR029044">
    <property type="entry name" value="Nucleotide-diphossugar_trans"/>
</dbReference>
<sequence length="161" mass="18266">IKTEVIVKYDSFEDRIGVPKLLKQGVEESTGEWAVFGSNDIEFTPESINEALKVGEDGYVAFNTGQAPICTGNENEHFMIRRDIIEKIGDVFDTDFWHVGVDNLLAAKMKKLGIFKIASNAIVKHYHFSRGAEMDEVYKLGWNAEKVNEDRVLLNKKLKEL</sequence>
<evidence type="ECO:0000313" key="1">
    <source>
        <dbReference type="EMBL" id="GAG25339.1"/>
    </source>
</evidence>
<dbReference type="Gene3D" id="3.90.550.10">
    <property type="entry name" value="Spore Coat Polysaccharide Biosynthesis Protein SpsA, Chain A"/>
    <property type="match status" value="1"/>
</dbReference>
<accession>X0W3E8</accession>
<dbReference type="AlphaFoldDB" id="X0W3E8"/>
<organism evidence="1">
    <name type="scientific">marine sediment metagenome</name>
    <dbReference type="NCBI Taxonomy" id="412755"/>
    <lineage>
        <taxon>unclassified sequences</taxon>
        <taxon>metagenomes</taxon>
        <taxon>ecological metagenomes</taxon>
    </lineage>
</organism>
<protein>
    <recommendedName>
        <fullName evidence="2">Glycosyltransferase 2-like domain-containing protein</fullName>
    </recommendedName>
</protein>
<comment type="caution">
    <text evidence="1">The sequence shown here is derived from an EMBL/GenBank/DDBJ whole genome shotgun (WGS) entry which is preliminary data.</text>
</comment>
<gene>
    <name evidence="1" type="ORF">S01H1_55443</name>
</gene>
<evidence type="ECO:0008006" key="2">
    <source>
        <dbReference type="Google" id="ProtNLM"/>
    </source>
</evidence>